<dbReference type="Pfam" id="PF06098">
    <property type="entry name" value="Radial_spoke_3"/>
    <property type="match status" value="1"/>
</dbReference>
<keyword evidence="8" id="KW-0966">Cell projection</keyword>
<accession>A0A9Q0EF77</accession>
<evidence type="ECO:0000256" key="2">
    <source>
        <dbReference type="ARBA" id="ARBA00006737"/>
    </source>
</evidence>
<sequence>MRSAMRPTKERLSDLYTFCNRPRPVYSRPKYAEHPAPHEEGATGYGNIMYDRRVVRGNTYAQPIPQQPSADPADLQGPQDTKKRAAMGRKRARELRCRTPEAVQGRTHVDVQTEFYLEELSDHIEAADAYCQTDLFMDRPPSPHFIRAKTGKDEGTQIEGEELFDFDTEVESVLEVLVAKTLEQSLLEVMEEEELACLLAQQRSFRELRNAELAEVQRLEEQEHRLCDEKGRRIAQQREVLEKEQDVAKKAKMVVLTMPCLTNLLSTVYTTVGDDGHFFDHVEEALIHEVAQKRLDDFEKLDS</sequence>
<evidence type="ECO:0000256" key="1">
    <source>
        <dbReference type="ARBA" id="ARBA00004611"/>
    </source>
</evidence>
<keyword evidence="5" id="KW-0282">Flagellum</keyword>
<feature type="compositionally biased region" description="Basic and acidic residues" evidence="9">
    <location>
        <begin position="30"/>
        <end position="41"/>
    </location>
</feature>
<keyword evidence="4" id="KW-0597">Phosphoprotein</keyword>
<dbReference type="AlphaFoldDB" id="A0A9Q0EF77"/>
<evidence type="ECO:0000256" key="6">
    <source>
        <dbReference type="ARBA" id="ARBA00023069"/>
    </source>
</evidence>
<keyword evidence="6" id="KW-0969">Cilium</keyword>
<organism evidence="10 11">
    <name type="scientific">Muraenolepis orangiensis</name>
    <name type="common">Patagonian moray cod</name>
    <dbReference type="NCBI Taxonomy" id="630683"/>
    <lineage>
        <taxon>Eukaryota</taxon>
        <taxon>Metazoa</taxon>
        <taxon>Chordata</taxon>
        <taxon>Craniata</taxon>
        <taxon>Vertebrata</taxon>
        <taxon>Euteleostomi</taxon>
        <taxon>Actinopterygii</taxon>
        <taxon>Neopterygii</taxon>
        <taxon>Teleostei</taxon>
        <taxon>Neoteleostei</taxon>
        <taxon>Acanthomorphata</taxon>
        <taxon>Zeiogadaria</taxon>
        <taxon>Gadariae</taxon>
        <taxon>Gadiformes</taxon>
        <taxon>Muraenolepidoidei</taxon>
        <taxon>Muraenolepididae</taxon>
        <taxon>Muraenolepis</taxon>
    </lineage>
</organism>
<evidence type="ECO:0000313" key="10">
    <source>
        <dbReference type="EMBL" id="KAJ3606214.1"/>
    </source>
</evidence>
<dbReference type="GO" id="GO:0005929">
    <property type="term" value="C:cilium"/>
    <property type="evidence" value="ECO:0007669"/>
    <property type="project" value="TreeGrafter"/>
</dbReference>
<dbReference type="OrthoDB" id="313308at2759"/>
<evidence type="ECO:0000313" key="11">
    <source>
        <dbReference type="Proteomes" id="UP001148018"/>
    </source>
</evidence>
<feature type="compositionally biased region" description="Basic residues" evidence="9">
    <location>
        <begin position="84"/>
        <end position="93"/>
    </location>
</feature>
<name>A0A9Q0EF77_9TELE</name>
<evidence type="ECO:0000256" key="8">
    <source>
        <dbReference type="ARBA" id="ARBA00023273"/>
    </source>
</evidence>
<evidence type="ECO:0000256" key="3">
    <source>
        <dbReference type="ARBA" id="ARBA00022490"/>
    </source>
</evidence>
<reference evidence="10" key="1">
    <citation type="submission" date="2022-07" db="EMBL/GenBank/DDBJ databases">
        <title>Chromosome-level genome of Muraenolepis orangiensis.</title>
        <authorList>
            <person name="Kim J."/>
        </authorList>
    </citation>
    <scope>NUCLEOTIDE SEQUENCE</scope>
    <source>
        <strain evidence="10">KU_S4_2022</strain>
        <tissue evidence="10">Muscle</tissue>
    </source>
</reference>
<dbReference type="Proteomes" id="UP001148018">
    <property type="component" value="Unassembled WGS sequence"/>
</dbReference>
<comment type="caution">
    <text evidence="10">The sequence shown here is derived from an EMBL/GenBank/DDBJ whole genome shotgun (WGS) entry which is preliminary data.</text>
</comment>
<evidence type="ECO:0000256" key="9">
    <source>
        <dbReference type="SAM" id="MobiDB-lite"/>
    </source>
</evidence>
<keyword evidence="3" id="KW-0963">Cytoplasm</keyword>
<gene>
    <name evidence="10" type="ORF">NHX12_025734</name>
</gene>
<dbReference type="PANTHER" id="PTHR21648">
    <property type="entry name" value="FLAGELLAR RADIAL SPOKE PROTEIN 3"/>
    <property type="match status" value="1"/>
</dbReference>
<keyword evidence="11" id="KW-1185">Reference proteome</keyword>
<evidence type="ECO:0000256" key="5">
    <source>
        <dbReference type="ARBA" id="ARBA00022846"/>
    </source>
</evidence>
<feature type="region of interest" description="Disordered" evidence="9">
    <location>
        <begin position="26"/>
        <end position="45"/>
    </location>
</feature>
<comment type="similarity">
    <text evidence="2">Belongs to the flagellar radial spoke RSP3 family.</text>
</comment>
<proteinExistence type="inferred from homology"/>
<protein>
    <submittedName>
        <fullName evidence="10">Uncharacterized protein</fullName>
    </submittedName>
</protein>
<evidence type="ECO:0000256" key="7">
    <source>
        <dbReference type="ARBA" id="ARBA00023212"/>
    </source>
</evidence>
<dbReference type="InterPro" id="IPR009290">
    <property type="entry name" value="Radial_spoke_3"/>
</dbReference>
<dbReference type="EMBL" id="JANIIK010000042">
    <property type="protein sequence ID" value="KAJ3606214.1"/>
    <property type="molecule type" value="Genomic_DNA"/>
</dbReference>
<evidence type="ECO:0000256" key="4">
    <source>
        <dbReference type="ARBA" id="ARBA00022553"/>
    </source>
</evidence>
<comment type="subcellular location">
    <subcellularLocation>
        <location evidence="1">Cytoplasm</location>
        <location evidence="1">Cytoskeleton</location>
        <location evidence="1">Flagellum axoneme</location>
    </subcellularLocation>
</comment>
<keyword evidence="7" id="KW-0206">Cytoskeleton</keyword>
<feature type="region of interest" description="Disordered" evidence="9">
    <location>
        <begin position="62"/>
        <end position="94"/>
    </location>
</feature>
<dbReference type="PANTHER" id="PTHR21648:SF0">
    <property type="entry name" value="RADIAL SPOKE HEAD PROTEIN 3 HOMOLOG"/>
    <property type="match status" value="1"/>
</dbReference>